<evidence type="ECO:0000256" key="1">
    <source>
        <dbReference type="SAM" id="MobiDB-lite"/>
    </source>
</evidence>
<protein>
    <submittedName>
        <fullName evidence="2">Uncharacterized protein</fullName>
    </submittedName>
</protein>
<feature type="region of interest" description="Disordered" evidence="1">
    <location>
        <begin position="1"/>
        <end position="20"/>
    </location>
</feature>
<dbReference type="AlphaFoldDB" id="I7LZI5"/>
<dbReference type="Proteomes" id="UP000009168">
    <property type="component" value="Unassembled WGS sequence"/>
</dbReference>
<sequence>MQKGNYQQRRLENQRPTFEENDDLFSNMSKLHNKIHQNNYHQEFQQKFQNESSSSYPQSINNFDKIVKQNDTINQNKQKSEEADIIQQSQVFGPCQRFFDQSCSSRSINLQNTIDVSQTTRPFVQYYQNHQQFLNNTQVDKLERKQLQENNLSQQNSLKFGNQVELSCRANKTQFFQANQFDKYSIKELNQQKESITNNVQSITSIKYNQPQQRKNTFYQILTSKMNKQEQVDSARLEKGIFLIKNLLPNLGQKGLRIQQRVKQFVEQLQLSQPNRNNHNLNEQIYKIIDDKNIQALIVKIYFQNQFTSNYAN</sequence>
<dbReference type="InParanoid" id="I7LZI5"/>
<proteinExistence type="predicted"/>
<keyword evidence="3" id="KW-1185">Reference proteome</keyword>
<accession>I7LZI5</accession>
<evidence type="ECO:0000313" key="2">
    <source>
        <dbReference type="EMBL" id="EAR83998.2"/>
    </source>
</evidence>
<gene>
    <name evidence="2" type="ORF">TTHERM_00760450</name>
</gene>
<dbReference type="EMBL" id="GG662440">
    <property type="protein sequence ID" value="EAR83998.2"/>
    <property type="molecule type" value="Genomic_DNA"/>
</dbReference>
<name>I7LZI5_TETTS</name>
<dbReference type="GeneID" id="7839860"/>
<reference evidence="3" key="1">
    <citation type="journal article" date="2006" name="PLoS Biol.">
        <title>Macronuclear genome sequence of the ciliate Tetrahymena thermophila, a model eukaryote.</title>
        <authorList>
            <person name="Eisen J.A."/>
            <person name="Coyne R.S."/>
            <person name="Wu M."/>
            <person name="Wu D."/>
            <person name="Thiagarajan M."/>
            <person name="Wortman J.R."/>
            <person name="Badger J.H."/>
            <person name="Ren Q."/>
            <person name="Amedeo P."/>
            <person name="Jones K.M."/>
            <person name="Tallon L.J."/>
            <person name="Delcher A.L."/>
            <person name="Salzberg S.L."/>
            <person name="Silva J.C."/>
            <person name="Haas B.J."/>
            <person name="Majoros W.H."/>
            <person name="Farzad M."/>
            <person name="Carlton J.M."/>
            <person name="Smith R.K. Jr."/>
            <person name="Garg J."/>
            <person name="Pearlman R.E."/>
            <person name="Karrer K.M."/>
            <person name="Sun L."/>
            <person name="Manning G."/>
            <person name="Elde N.C."/>
            <person name="Turkewitz A.P."/>
            <person name="Asai D.J."/>
            <person name="Wilkes D.E."/>
            <person name="Wang Y."/>
            <person name="Cai H."/>
            <person name="Collins K."/>
            <person name="Stewart B.A."/>
            <person name="Lee S.R."/>
            <person name="Wilamowska K."/>
            <person name="Weinberg Z."/>
            <person name="Ruzzo W.L."/>
            <person name="Wloga D."/>
            <person name="Gaertig J."/>
            <person name="Frankel J."/>
            <person name="Tsao C.-C."/>
            <person name="Gorovsky M.A."/>
            <person name="Keeling P.J."/>
            <person name="Waller R.F."/>
            <person name="Patron N.J."/>
            <person name="Cherry J.M."/>
            <person name="Stover N.A."/>
            <person name="Krieger C.J."/>
            <person name="del Toro C."/>
            <person name="Ryder H.F."/>
            <person name="Williamson S.C."/>
            <person name="Barbeau R.A."/>
            <person name="Hamilton E.P."/>
            <person name="Orias E."/>
        </authorList>
    </citation>
    <scope>NUCLEOTIDE SEQUENCE [LARGE SCALE GENOMIC DNA]</scope>
    <source>
        <strain evidence="3">SB210</strain>
    </source>
</reference>
<evidence type="ECO:0000313" key="3">
    <source>
        <dbReference type="Proteomes" id="UP000009168"/>
    </source>
</evidence>
<dbReference type="KEGG" id="tet:TTHERM_00760450"/>
<dbReference type="RefSeq" id="XP_001031661.2">
    <property type="nucleotide sequence ID" value="XM_001031661.2"/>
</dbReference>
<organism evidence="2 3">
    <name type="scientific">Tetrahymena thermophila (strain SB210)</name>
    <dbReference type="NCBI Taxonomy" id="312017"/>
    <lineage>
        <taxon>Eukaryota</taxon>
        <taxon>Sar</taxon>
        <taxon>Alveolata</taxon>
        <taxon>Ciliophora</taxon>
        <taxon>Intramacronucleata</taxon>
        <taxon>Oligohymenophorea</taxon>
        <taxon>Hymenostomatida</taxon>
        <taxon>Tetrahymenina</taxon>
        <taxon>Tetrahymenidae</taxon>
        <taxon>Tetrahymena</taxon>
    </lineage>
</organism>